<sequence length="64" mass="6837">MSCYDKCQPWQPCGSIALANNCNEPCVRQCQNSTVLIQPSPVVVALSSPILSSFSVPQDTHVGS</sequence>
<name>A0A7L0DR46_9CHAR</name>
<comment type="caution">
    <text evidence="6">The sequence shown here is derived from an EMBL/GenBank/DDBJ whole genome shotgun (WGS) entry which is preliminary data.</text>
</comment>
<keyword evidence="3 5" id="KW-0416">Keratin</keyword>
<accession>A0A7L0DR46</accession>
<evidence type="ECO:0000256" key="1">
    <source>
        <dbReference type="ARBA" id="ARBA00008702"/>
    </source>
</evidence>
<dbReference type="InterPro" id="IPR003461">
    <property type="entry name" value="Keratin"/>
</dbReference>
<evidence type="ECO:0000313" key="6">
    <source>
        <dbReference type="EMBL" id="NXJ73072.1"/>
    </source>
</evidence>
<evidence type="ECO:0000256" key="5">
    <source>
        <dbReference type="RuleBase" id="RU364002"/>
    </source>
</evidence>
<reference evidence="6 7" key="1">
    <citation type="submission" date="2019-09" db="EMBL/GenBank/DDBJ databases">
        <title>Bird 10,000 Genomes (B10K) Project - Family phase.</title>
        <authorList>
            <person name="Zhang G."/>
        </authorList>
    </citation>
    <scope>NUCLEOTIDE SEQUENCE [LARGE SCALE GENOMIC DNA]</scope>
    <source>
        <strain evidence="6">B10K-DU-006-20</strain>
        <tissue evidence="6">Mixed tissue sample</tissue>
    </source>
</reference>
<dbReference type="GO" id="GO:0005882">
    <property type="term" value="C:intermediate filament"/>
    <property type="evidence" value="ECO:0007669"/>
    <property type="project" value="UniProtKB-KW"/>
</dbReference>
<dbReference type="EMBL" id="VXAI01002326">
    <property type="protein sequence ID" value="NXJ73072.1"/>
    <property type="molecule type" value="Genomic_DNA"/>
</dbReference>
<dbReference type="GO" id="GO:0005200">
    <property type="term" value="F:structural constituent of cytoskeleton"/>
    <property type="evidence" value="ECO:0007669"/>
    <property type="project" value="InterPro"/>
</dbReference>
<evidence type="ECO:0000256" key="4">
    <source>
        <dbReference type="ARBA" id="ARBA00022990"/>
    </source>
</evidence>
<dbReference type="Pfam" id="PF02422">
    <property type="entry name" value="Keratin"/>
    <property type="match status" value="1"/>
</dbReference>
<feature type="non-terminal residue" evidence="6">
    <location>
        <position position="64"/>
    </location>
</feature>
<evidence type="ECO:0000313" key="7">
    <source>
        <dbReference type="Proteomes" id="UP000545435"/>
    </source>
</evidence>
<dbReference type="PANTHER" id="PTHR31203">
    <property type="entry name" value="BETA-KERATIN-RELATED PROTEIN-RELATED"/>
    <property type="match status" value="1"/>
</dbReference>
<dbReference type="AlphaFoldDB" id="A0A7L0DR46"/>
<comment type="similarity">
    <text evidence="1 5">Belongs to the avian keratin family.</text>
</comment>
<evidence type="ECO:0000256" key="3">
    <source>
        <dbReference type="ARBA" id="ARBA00022744"/>
    </source>
</evidence>
<comment type="subunit">
    <text evidence="2 5">The avian keratins (F-ker, S-ker, C-ker and B-ker) are a complex mixture of very similar polypeptides.</text>
</comment>
<organism evidence="6 7">
    <name type="scientific">Rostratula benghalensis</name>
    <name type="common">greater painted-snipe</name>
    <dbReference type="NCBI Taxonomy" id="118793"/>
    <lineage>
        <taxon>Eukaryota</taxon>
        <taxon>Metazoa</taxon>
        <taxon>Chordata</taxon>
        <taxon>Craniata</taxon>
        <taxon>Vertebrata</taxon>
        <taxon>Euteleostomi</taxon>
        <taxon>Archelosauria</taxon>
        <taxon>Archosauria</taxon>
        <taxon>Dinosauria</taxon>
        <taxon>Saurischia</taxon>
        <taxon>Theropoda</taxon>
        <taxon>Coelurosauria</taxon>
        <taxon>Aves</taxon>
        <taxon>Neognathae</taxon>
        <taxon>Neoaves</taxon>
        <taxon>Charadriiformes</taxon>
        <taxon>Rostratulidae</taxon>
        <taxon>Rostratula</taxon>
    </lineage>
</organism>
<dbReference type="Proteomes" id="UP000545435">
    <property type="component" value="Unassembled WGS sequence"/>
</dbReference>
<evidence type="ECO:0000256" key="2">
    <source>
        <dbReference type="ARBA" id="ARBA00011806"/>
    </source>
</evidence>
<gene>
    <name evidence="6" type="primary">Krf1_8</name>
    <name evidence="6" type="ORF">ROSBEN_R05088</name>
</gene>
<proteinExistence type="inferred from homology"/>
<keyword evidence="7" id="KW-1185">Reference proteome</keyword>
<dbReference type="PANTHER" id="PTHR31203:SF1">
    <property type="entry name" value="BETA-KERATIN-RELATED PROTEIN-RELATED"/>
    <property type="match status" value="1"/>
</dbReference>
<keyword evidence="4" id="KW-0007">Acetylation</keyword>
<protein>
    <recommendedName>
        <fullName evidence="5">Keratin</fullName>
    </recommendedName>
</protein>
<feature type="non-terminal residue" evidence="6">
    <location>
        <position position="1"/>
    </location>
</feature>